<accession>A0ACB9WPT6</accession>
<reference evidence="1" key="1">
    <citation type="submission" date="2022-05" db="EMBL/GenBank/DDBJ databases">
        <title>Chromosome-level genome of Chaenocephalus aceratus.</title>
        <authorList>
            <person name="Park H."/>
        </authorList>
    </citation>
    <scope>NUCLEOTIDE SEQUENCE</scope>
    <source>
        <strain evidence="1">KU_202001</strain>
    </source>
</reference>
<evidence type="ECO:0000313" key="1">
    <source>
        <dbReference type="EMBL" id="KAI4815191.1"/>
    </source>
</evidence>
<protein>
    <submittedName>
        <fullName evidence="1">Uncharacterized protein</fullName>
    </submittedName>
</protein>
<name>A0ACB9WPT6_CHAAC</name>
<dbReference type="Proteomes" id="UP001057452">
    <property type="component" value="Chromosome 13"/>
</dbReference>
<organism evidence="1 2">
    <name type="scientific">Chaenocephalus aceratus</name>
    <name type="common">Blackfin icefish</name>
    <name type="synonym">Chaenichthys aceratus</name>
    <dbReference type="NCBI Taxonomy" id="36190"/>
    <lineage>
        <taxon>Eukaryota</taxon>
        <taxon>Metazoa</taxon>
        <taxon>Chordata</taxon>
        <taxon>Craniata</taxon>
        <taxon>Vertebrata</taxon>
        <taxon>Euteleostomi</taxon>
        <taxon>Actinopterygii</taxon>
        <taxon>Neopterygii</taxon>
        <taxon>Teleostei</taxon>
        <taxon>Neoteleostei</taxon>
        <taxon>Acanthomorphata</taxon>
        <taxon>Eupercaria</taxon>
        <taxon>Perciformes</taxon>
        <taxon>Notothenioidei</taxon>
        <taxon>Channichthyidae</taxon>
        <taxon>Chaenocephalus</taxon>
    </lineage>
</organism>
<sequence>MANASPCMSSGAMDQVFFPPGGSSPPGSAIPGGAVIPPLPPTLAGVSFIIQIGLTRESVLMPQSSDLAYVKQMACSIVDTKFPECGFYGIYDKILLFKHDTTTNNILQLVKGPCGHSGGRSGGGGAIG</sequence>
<evidence type="ECO:0000313" key="2">
    <source>
        <dbReference type="Proteomes" id="UP001057452"/>
    </source>
</evidence>
<feature type="non-terminal residue" evidence="1">
    <location>
        <position position="128"/>
    </location>
</feature>
<keyword evidence="2" id="KW-1185">Reference proteome</keyword>
<dbReference type="EMBL" id="CM043797">
    <property type="protein sequence ID" value="KAI4815191.1"/>
    <property type="molecule type" value="Genomic_DNA"/>
</dbReference>
<proteinExistence type="predicted"/>
<gene>
    <name evidence="1" type="ORF">KUCAC02_005347</name>
</gene>
<comment type="caution">
    <text evidence="1">The sequence shown here is derived from an EMBL/GenBank/DDBJ whole genome shotgun (WGS) entry which is preliminary data.</text>
</comment>